<evidence type="ECO:0000313" key="5">
    <source>
        <dbReference type="RefSeq" id="XP_030747170.1"/>
    </source>
</evidence>
<evidence type="ECO:0000256" key="2">
    <source>
        <dbReference type="SAM" id="SignalP"/>
    </source>
</evidence>
<organism evidence="3 5">
    <name type="scientific">Sitophilus oryzae</name>
    <name type="common">Rice weevil</name>
    <name type="synonym">Curculio oryzae</name>
    <dbReference type="NCBI Taxonomy" id="7048"/>
    <lineage>
        <taxon>Eukaryota</taxon>
        <taxon>Metazoa</taxon>
        <taxon>Ecdysozoa</taxon>
        <taxon>Arthropoda</taxon>
        <taxon>Hexapoda</taxon>
        <taxon>Insecta</taxon>
        <taxon>Pterygota</taxon>
        <taxon>Neoptera</taxon>
        <taxon>Endopterygota</taxon>
        <taxon>Coleoptera</taxon>
        <taxon>Polyphaga</taxon>
        <taxon>Cucujiformia</taxon>
        <taxon>Curculionidae</taxon>
        <taxon>Dryophthorinae</taxon>
        <taxon>Sitophilus</taxon>
    </lineage>
</organism>
<evidence type="ECO:0000313" key="4">
    <source>
        <dbReference type="RefSeq" id="XP_030747169.1"/>
    </source>
</evidence>
<dbReference type="Proteomes" id="UP000504635">
    <property type="component" value="Unplaced"/>
</dbReference>
<gene>
    <name evidence="4 5" type="primary">LOC115875800</name>
</gene>
<feature type="signal peptide" evidence="2">
    <location>
        <begin position="1"/>
        <end position="21"/>
    </location>
</feature>
<dbReference type="RefSeq" id="XP_030747169.1">
    <property type="nucleotide sequence ID" value="XM_030891309.1"/>
</dbReference>
<protein>
    <submittedName>
        <fullName evidence="4 5">Uncharacterized protein LOC115875800</fullName>
    </submittedName>
</protein>
<sequence length="225" mass="24993">MRKIYLPIIIFSLSLVTGSDAIETSTTNATEISVNQTEATNVTETGFRDDAVIINLEEINKMGPLQYLGERIMYIWNGGEGIQAEQEKNGGFIGRCIGMAKRLKQIMPMLMVGGGIAITKLGFLLLFSLKTVGLLILLLIINVASAAAKVGAVVAQKKHDQSAQNIHFHVDPSKGEESHHSSHSSHITPFGWDDRLDSSLEGHELYNMYEKLKKENEYLRYHYKG</sequence>
<evidence type="ECO:0000313" key="3">
    <source>
        <dbReference type="Proteomes" id="UP000504635"/>
    </source>
</evidence>
<keyword evidence="2" id="KW-0732">Signal</keyword>
<keyword evidence="1" id="KW-1133">Transmembrane helix</keyword>
<dbReference type="GeneID" id="115875800"/>
<dbReference type="RefSeq" id="XP_030747170.1">
    <property type="nucleotide sequence ID" value="XM_030891310.1"/>
</dbReference>
<keyword evidence="1" id="KW-0812">Transmembrane</keyword>
<keyword evidence="1" id="KW-0472">Membrane</keyword>
<keyword evidence="3" id="KW-1185">Reference proteome</keyword>
<dbReference type="OrthoDB" id="6611212at2759"/>
<dbReference type="KEGG" id="soy:115875800"/>
<reference evidence="4 5" key="1">
    <citation type="submission" date="2025-04" db="UniProtKB">
        <authorList>
            <consortium name="RefSeq"/>
        </authorList>
    </citation>
    <scope>IDENTIFICATION</scope>
    <source>
        <tissue evidence="4 5">Gonads</tissue>
    </source>
</reference>
<name>A0A6J2X861_SITOR</name>
<feature type="chain" id="PRO_5044642822" evidence="2">
    <location>
        <begin position="22"/>
        <end position="225"/>
    </location>
</feature>
<evidence type="ECO:0000256" key="1">
    <source>
        <dbReference type="SAM" id="Phobius"/>
    </source>
</evidence>
<dbReference type="AlphaFoldDB" id="A0A6J2X861"/>
<feature type="transmembrane region" description="Helical" evidence="1">
    <location>
        <begin position="134"/>
        <end position="155"/>
    </location>
</feature>
<accession>A0A6J2X861</accession>
<proteinExistence type="predicted"/>
<feature type="transmembrane region" description="Helical" evidence="1">
    <location>
        <begin position="106"/>
        <end position="127"/>
    </location>
</feature>